<evidence type="ECO:0000313" key="2">
    <source>
        <dbReference type="Proteomes" id="UP000028123"/>
    </source>
</evidence>
<dbReference type="eggNOG" id="ENOG50345GB">
    <property type="taxonomic scope" value="Bacteria"/>
</dbReference>
<gene>
    <name evidence="1" type="ORF">ET33_18580</name>
</gene>
<dbReference type="EMBL" id="JNVM01000026">
    <property type="protein sequence ID" value="KEQ23071.1"/>
    <property type="molecule type" value="Genomic_DNA"/>
</dbReference>
<name>A0A081NX98_9BACL</name>
<comment type="caution">
    <text evidence="1">The sequence shown here is derived from an EMBL/GenBank/DDBJ whole genome shotgun (WGS) entry which is preliminary data.</text>
</comment>
<dbReference type="RefSeq" id="WP_036689760.1">
    <property type="nucleotide sequence ID" value="NZ_JNVM01000026.1"/>
</dbReference>
<proteinExistence type="predicted"/>
<organism evidence="1 2">
    <name type="scientific">Paenibacillus tyrfis</name>
    <dbReference type="NCBI Taxonomy" id="1501230"/>
    <lineage>
        <taxon>Bacteria</taxon>
        <taxon>Bacillati</taxon>
        <taxon>Bacillota</taxon>
        <taxon>Bacilli</taxon>
        <taxon>Bacillales</taxon>
        <taxon>Paenibacillaceae</taxon>
        <taxon>Paenibacillus</taxon>
    </lineage>
</organism>
<sequence>MSKPIQAYFHTENEAEDVRIKLQTYRVEQVEIGELDEGPDRDTPLLFPIAIAGTGTIPAGVGYAGSEAGPIAATGAAAAGTYFGFGTLDVTGHDKDGDGVDDRELRYALSAKVAEEQYDEIVDLIRRHRGHVAKLD</sequence>
<protein>
    <submittedName>
        <fullName evidence="1">Uncharacterized protein</fullName>
    </submittedName>
</protein>
<dbReference type="Proteomes" id="UP000028123">
    <property type="component" value="Unassembled WGS sequence"/>
</dbReference>
<dbReference type="AlphaFoldDB" id="A0A081NX98"/>
<reference evidence="1 2" key="1">
    <citation type="submission" date="2014-06" db="EMBL/GenBank/DDBJ databases">
        <title>Draft genome sequence of Paenibacillus sp. MSt1.</title>
        <authorList>
            <person name="Aw Y.K."/>
            <person name="Ong K.S."/>
            <person name="Gan H.M."/>
            <person name="Lee S.M."/>
        </authorList>
    </citation>
    <scope>NUCLEOTIDE SEQUENCE [LARGE SCALE GENOMIC DNA]</scope>
    <source>
        <strain evidence="1 2">MSt1</strain>
    </source>
</reference>
<evidence type="ECO:0000313" key="1">
    <source>
        <dbReference type="EMBL" id="KEQ23071.1"/>
    </source>
</evidence>
<dbReference type="OrthoDB" id="2607182at2"/>
<accession>A0A081NX98</accession>
<keyword evidence="2" id="KW-1185">Reference proteome</keyword>